<dbReference type="AlphaFoldDB" id="A0A7X2H9T1"/>
<accession>A0A7X2H9T1</accession>
<evidence type="ECO:0000313" key="2">
    <source>
        <dbReference type="Proteomes" id="UP000463051"/>
    </source>
</evidence>
<organism evidence="1 2">
    <name type="scientific">Paenibacillus monticola</name>
    <dbReference type="NCBI Taxonomy" id="2666075"/>
    <lineage>
        <taxon>Bacteria</taxon>
        <taxon>Bacillati</taxon>
        <taxon>Bacillota</taxon>
        <taxon>Bacilli</taxon>
        <taxon>Bacillales</taxon>
        <taxon>Paenibacillaceae</taxon>
        <taxon>Paenibacillus</taxon>
    </lineage>
</organism>
<keyword evidence="2" id="KW-1185">Reference proteome</keyword>
<proteinExistence type="predicted"/>
<gene>
    <name evidence="1" type="ORF">GJB61_24705</name>
</gene>
<dbReference type="RefSeq" id="WP_154121662.1">
    <property type="nucleotide sequence ID" value="NZ_WJXB01000012.1"/>
</dbReference>
<reference evidence="1 2" key="1">
    <citation type="submission" date="2019-11" db="EMBL/GenBank/DDBJ databases">
        <title>Paenibacillus monticola sp. nov., a novel PGPR strain isolated from mountain sample in China.</title>
        <authorList>
            <person name="Zhao Q."/>
            <person name="Li H.-P."/>
            <person name="Zhang J.-L."/>
        </authorList>
    </citation>
    <scope>NUCLEOTIDE SEQUENCE [LARGE SCALE GENOMIC DNA]</scope>
    <source>
        <strain evidence="1 2">LC-T2</strain>
    </source>
</reference>
<dbReference type="EMBL" id="WJXB01000012">
    <property type="protein sequence ID" value="MRN56177.1"/>
    <property type="molecule type" value="Genomic_DNA"/>
</dbReference>
<evidence type="ECO:0000313" key="1">
    <source>
        <dbReference type="EMBL" id="MRN56177.1"/>
    </source>
</evidence>
<protein>
    <submittedName>
        <fullName evidence="1">Uncharacterized protein</fullName>
    </submittedName>
</protein>
<name>A0A7X2H9T1_9BACL</name>
<dbReference type="Proteomes" id="UP000463051">
    <property type="component" value="Unassembled WGS sequence"/>
</dbReference>
<comment type="caution">
    <text evidence="1">The sequence shown here is derived from an EMBL/GenBank/DDBJ whole genome shotgun (WGS) entry which is preliminary data.</text>
</comment>
<sequence>MAIYSLGAVANLNPTLTFHASSVELRVTNTTAAPLTPIVVNVYSSPGAVPTGAPSVLYFTTTFAIGAPNGVVTLNIPTVVPSYTIRVSSPAAAGFVSDISIYAQGRDADGNLVADQAFAFGDWNFVTTV</sequence>